<evidence type="ECO:0000313" key="1">
    <source>
        <dbReference type="EMBL" id="MEV8467464.1"/>
    </source>
</evidence>
<protein>
    <submittedName>
        <fullName evidence="1">Uncharacterized protein</fullName>
    </submittedName>
</protein>
<reference evidence="1 2" key="1">
    <citation type="submission" date="2024-07" db="EMBL/GenBank/DDBJ databases">
        <authorList>
            <person name="Kang M."/>
        </authorList>
    </citation>
    <scope>NUCLEOTIDE SEQUENCE [LARGE SCALE GENOMIC DNA]</scope>
    <source>
        <strain evidence="1 2">DFM31</strain>
    </source>
</reference>
<evidence type="ECO:0000313" key="2">
    <source>
        <dbReference type="Proteomes" id="UP001553161"/>
    </source>
</evidence>
<comment type="caution">
    <text evidence="1">The sequence shown here is derived from an EMBL/GenBank/DDBJ whole genome shotgun (WGS) entry which is preliminary data.</text>
</comment>
<keyword evidence="2" id="KW-1185">Reference proteome</keyword>
<organism evidence="1 2">
    <name type="scientific">Meridianimarinicoccus marinus</name>
    <dbReference type="NCBI Taxonomy" id="3231483"/>
    <lineage>
        <taxon>Bacteria</taxon>
        <taxon>Pseudomonadati</taxon>
        <taxon>Pseudomonadota</taxon>
        <taxon>Alphaproteobacteria</taxon>
        <taxon>Rhodobacterales</taxon>
        <taxon>Paracoccaceae</taxon>
        <taxon>Meridianimarinicoccus</taxon>
    </lineage>
</organism>
<dbReference type="EMBL" id="JBFBVU010000013">
    <property type="protein sequence ID" value="MEV8467464.1"/>
    <property type="molecule type" value="Genomic_DNA"/>
</dbReference>
<sequence length="284" mass="30665">MDTLFPTDTGYSARFIRGLRGAGPTATEDAGAAIVKRSFTVSAGALIPDAGGEAILEGDDVVIVDDQGNTDPTDDLIRVRRESDLVVRKNHGDVIVLGHHGGDIGGRVEIDSGSGAQTWLTRTAGANNAGDPDTQVNLFGWHPRDAATRLDEARPAFPDFDPASESGNLDHFWNAHRRTGGGFSAFSRTYTSTGTVAIFHQAVDGSKTFGFSYSFPTLTARYFAFCGCGPDREAFWGPVDLGAMTLDTLVIRPDAATVSAVWRISWPWEQVPPDSYRRLEVRED</sequence>
<dbReference type="Proteomes" id="UP001553161">
    <property type="component" value="Unassembled WGS sequence"/>
</dbReference>
<name>A0ABV3L7A5_9RHOB</name>
<proteinExistence type="predicted"/>
<gene>
    <name evidence="1" type="ORF">AB0T83_11805</name>
</gene>
<accession>A0ABV3L7A5</accession>